<sequence>MEQQEQQQTTPGDTSRGDLAIATVISTLVNIGYIFIAPGDQRVLLVLMFSMIAGLIMLAGDKTGPYGMGIIFGVALAAAIAVGLALAGASPHDFVPNRPGT</sequence>
<keyword evidence="1" id="KW-0472">Membrane</keyword>
<dbReference type="EMBL" id="RJSG01000001">
    <property type="protein sequence ID" value="RNL80925.1"/>
    <property type="molecule type" value="Genomic_DNA"/>
</dbReference>
<accession>A0A3N0DZ84</accession>
<dbReference type="Proteomes" id="UP000277094">
    <property type="component" value="Unassembled WGS sequence"/>
</dbReference>
<gene>
    <name evidence="2" type="ORF">EFL95_00615</name>
</gene>
<proteinExistence type="predicted"/>
<evidence type="ECO:0000313" key="3">
    <source>
        <dbReference type="Proteomes" id="UP000277094"/>
    </source>
</evidence>
<keyword evidence="1" id="KW-0812">Transmembrane</keyword>
<feature type="transmembrane region" description="Helical" evidence="1">
    <location>
        <begin position="43"/>
        <end position="60"/>
    </location>
</feature>
<evidence type="ECO:0000256" key="1">
    <source>
        <dbReference type="SAM" id="Phobius"/>
    </source>
</evidence>
<name>A0A3N0DZ84_9ACTN</name>
<keyword evidence="3" id="KW-1185">Reference proteome</keyword>
<feature type="transmembrane region" description="Helical" evidence="1">
    <location>
        <begin position="66"/>
        <end position="89"/>
    </location>
</feature>
<dbReference type="AlphaFoldDB" id="A0A3N0DZ84"/>
<dbReference type="RefSeq" id="WP_123232132.1">
    <property type="nucleotide sequence ID" value="NZ_RJSG01000001.1"/>
</dbReference>
<evidence type="ECO:0000313" key="2">
    <source>
        <dbReference type="EMBL" id="RNL80925.1"/>
    </source>
</evidence>
<keyword evidence="1" id="KW-1133">Transmembrane helix</keyword>
<reference evidence="2 3" key="1">
    <citation type="submission" date="2018-11" db="EMBL/GenBank/DDBJ databases">
        <authorList>
            <person name="Li F."/>
        </authorList>
    </citation>
    <scope>NUCLEOTIDE SEQUENCE [LARGE SCALE GENOMIC DNA]</scope>
    <source>
        <strain evidence="2 3">KIS18-7</strain>
    </source>
</reference>
<organism evidence="2 3">
    <name type="scientific">Nocardioides marmorisolisilvae</name>
    <dbReference type="NCBI Taxonomy" id="1542737"/>
    <lineage>
        <taxon>Bacteria</taxon>
        <taxon>Bacillati</taxon>
        <taxon>Actinomycetota</taxon>
        <taxon>Actinomycetes</taxon>
        <taxon>Propionibacteriales</taxon>
        <taxon>Nocardioidaceae</taxon>
        <taxon>Nocardioides</taxon>
    </lineage>
</organism>
<protein>
    <submittedName>
        <fullName evidence="2">Uncharacterized protein</fullName>
    </submittedName>
</protein>
<dbReference type="OrthoDB" id="9994349at2"/>
<feature type="transmembrane region" description="Helical" evidence="1">
    <location>
        <begin position="19"/>
        <end position="36"/>
    </location>
</feature>
<comment type="caution">
    <text evidence="2">The sequence shown here is derived from an EMBL/GenBank/DDBJ whole genome shotgun (WGS) entry which is preliminary data.</text>
</comment>